<gene>
    <name evidence="2" type="ORF">GCM10020260_11320</name>
</gene>
<name>A0ABP6RDC0_9MICC</name>
<dbReference type="Proteomes" id="UP001501736">
    <property type="component" value="Unassembled WGS sequence"/>
</dbReference>
<dbReference type="InterPro" id="IPR048667">
    <property type="entry name" value="Imm5-like"/>
</dbReference>
<accession>A0ABP6RDC0</accession>
<keyword evidence="3" id="KW-1185">Reference proteome</keyword>
<organism evidence="2 3">
    <name type="scientific">Nesterenkonia halobia</name>
    <dbReference type="NCBI Taxonomy" id="37922"/>
    <lineage>
        <taxon>Bacteria</taxon>
        <taxon>Bacillati</taxon>
        <taxon>Actinomycetota</taxon>
        <taxon>Actinomycetes</taxon>
        <taxon>Micrococcales</taxon>
        <taxon>Micrococcaceae</taxon>
        <taxon>Nesterenkonia</taxon>
    </lineage>
</organism>
<dbReference type="EMBL" id="BAAAYG010000004">
    <property type="protein sequence ID" value="GAA3283103.1"/>
    <property type="molecule type" value="Genomic_DNA"/>
</dbReference>
<evidence type="ECO:0000313" key="3">
    <source>
        <dbReference type="Proteomes" id="UP001501736"/>
    </source>
</evidence>
<dbReference type="Pfam" id="PF21805">
    <property type="entry name" value="Imm5_like"/>
    <property type="match status" value="1"/>
</dbReference>
<evidence type="ECO:0000259" key="1">
    <source>
        <dbReference type="Pfam" id="PF21805"/>
    </source>
</evidence>
<protein>
    <recommendedName>
        <fullName evidence="1">Imm-5-like domain-containing protein</fullName>
    </recommendedName>
</protein>
<sequence length="189" mass="19870">MGMTPNSRPAGRVQRTPDFDLSMADLRAVAAFNLACALQVIDLFEAVQPHDARPRDALVAAEDFVRGGPRSRAQRIGAPAAHRASKQVSGAASHAAMAAGDAAASAYLHPLAEASQVGHILRGPSHCVLALEMRAVEPLTRAAATAAVLEQSTPAVVEVLCRYPRAATRDRATAEVMSSLDVQLRESVS</sequence>
<feature type="domain" description="Imm-5-like" evidence="1">
    <location>
        <begin position="24"/>
        <end position="107"/>
    </location>
</feature>
<comment type="caution">
    <text evidence="2">The sequence shown here is derived from an EMBL/GenBank/DDBJ whole genome shotgun (WGS) entry which is preliminary data.</text>
</comment>
<evidence type="ECO:0000313" key="2">
    <source>
        <dbReference type="EMBL" id="GAA3283103.1"/>
    </source>
</evidence>
<proteinExistence type="predicted"/>
<reference evidence="3" key="1">
    <citation type="journal article" date="2019" name="Int. J. Syst. Evol. Microbiol.">
        <title>The Global Catalogue of Microorganisms (GCM) 10K type strain sequencing project: providing services to taxonomists for standard genome sequencing and annotation.</title>
        <authorList>
            <consortium name="The Broad Institute Genomics Platform"/>
            <consortium name="The Broad Institute Genome Sequencing Center for Infectious Disease"/>
            <person name="Wu L."/>
            <person name="Ma J."/>
        </authorList>
    </citation>
    <scope>NUCLEOTIDE SEQUENCE [LARGE SCALE GENOMIC DNA]</scope>
    <source>
        <strain evidence="3">JCM 11483</strain>
    </source>
</reference>